<reference evidence="2 3" key="1">
    <citation type="submission" date="2023-03" db="EMBL/GenBank/DDBJ databases">
        <title>High-quality genome of Scylla paramamosain provides insights in environmental adaptation.</title>
        <authorList>
            <person name="Zhang L."/>
        </authorList>
    </citation>
    <scope>NUCLEOTIDE SEQUENCE [LARGE SCALE GENOMIC DNA]</scope>
    <source>
        <strain evidence="2">LZ_2023a</strain>
        <tissue evidence="2">Muscle</tissue>
    </source>
</reference>
<dbReference type="AlphaFoldDB" id="A0AAW0UV79"/>
<feature type="compositionally biased region" description="Low complexity" evidence="1">
    <location>
        <begin position="676"/>
        <end position="687"/>
    </location>
</feature>
<feature type="compositionally biased region" description="Acidic residues" evidence="1">
    <location>
        <begin position="643"/>
        <end position="653"/>
    </location>
</feature>
<sequence>MPQSPISRTESGSVSAIKNFLFGGVLDPSRPHPDGTEGEGRRQGKSQIFKVPILRSQVFRPQVFKSQIVKTKVQRGCEYKTVELDDNFPNNLRSGFSHAGPAHRFHLPKLNNVTSSSSNLRWPAATPLNVESKELPQYASTPNLSCDLQEAGTGGYRGAGATGTGTLPRNLHLARTQRYLPGVLATAPLPSSSSSSSSSCAHSGNTTLDSGFHSDATWTDTDSQSQQDAGAPLPQDVPEYRRGSWDVTPSVHGPQVPPRGSRRKGKQVSSVILKIEKGLFATASKDSTCEKPPRARDRRPIDPSSATLPLPPLPSSPPPPLPPADSKEEERGEEETTADFKTASISPGGTFLARSNHESGEDGRDIGSPRHAPERRESGRFPSAARLLRSLGRSNRDDSGSGAQGRDSDARLSRANPSYHSEGKGLKKKNNWTSERELNHSLSPTQKERSHSFCEKSNSASKRRYSYHDNKTLREESRGRLERQESNQGGSSTLASPAHSLDQSQPPTSTPLSSQPHQPPICTSATTPPPCTPSPAASSSSSPSSSSSSSTTPTLPKSVSSQPPSPIDNSPTENIYENLPPRKVKSDTANSDGGGEGGHGRVLERGERERRSSRKLTKDSGYETSPYSESDYANIDLYSEVDASGEVDGDGDDVTLAPESELASPPSPSASRHPDSAAAPIAASAPDTPRQNEYCNGAVFPDDKEARRVKYWREMDRPRVKYTVIVGQGG</sequence>
<feature type="compositionally biased region" description="Basic and acidic residues" evidence="1">
    <location>
        <begin position="287"/>
        <end position="301"/>
    </location>
</feature>
<keyword evidence="3" id="KW-1185">Reference proteome</keyword>
<protein>
    <submittedName>
        <fullName evidence="2">Uncharacterized protein</fullName>
    </submittedName>
</protein>
<feature type="region of interest" description="Disordered" evidence="1">
    <location>
        <begin position="23"/>
        <end position="46"/>
    </location>
</feature>
<feature type="compositionally biased region" description="Polar residues" evidence="1">
    <location>
        <begin position="486"/>
        <end position="495"/>
    </location>
</feature>
<feature type="compositionally biased region" description="Basic and acidic residues" evidence="1">
    <location>
        <begin position="355"/>
        <end position="379"/>
    </location>
</feature>
<gene>
    <name evidence="2" type="ORF">O3P69_001367</name>
</gene>
<feature type="compositionally biased region" description="Basic and acidic residues" evidence="1">
    <location>
        <begin position="29"/>
        <end position="42"/>
    </location>
</feature>
<feature type="compositionally biased region" description="Basic and acidic residues" evidence="1">
    <location>
        <begin position="466"/>
        <end position="485"/>
    </location>
</feature>
<name>A0AAW0UV79_SCYPA</name>
<evidence type="ECO:0000313" key="2">
    <source>
        <dbReference type="EMBL" id="KAK8402212.1"/>
    </source>
</evidence>
<feature type="region of interest" description="Disordered" evidence="1">
    <location>
        <begin position="188"/>
        <end position="269"/>
    </location>
</feature>
<proteinExistence type="predicted"/>
<evidence type="ECO:0000313" key="3">
    <source>
        <dbReference type="Proteomes" id="UP001487740"/>
    </source>
</evidence>
<feature type="compositionally biased region" description="Low complexity" evidence="1">
    <location>
        <begin position="503"/>
        <end position="516"/>
    </location>
</feature>
<feature type="compositionally biased region" description="Basic and acidic residues" evidence="1">
    <location>
        <begin position="598"/>
        <end position="621"/>
    </location>
</feature>
<accession>A0AAW0UV79</accession>
<feature type="region of interest" description="Disordered" evidence="1">
    <location>
        <begin position="283"/>
        <end position="699"/>
    </location>
</feature>
<evidence type="ECO:0000256" key="1">
    <source>
        <dbReference type="SAM" id="MobiDB-lite"/>
    </source>
</evidence>
<dbReference type="Proteomes" id="UP001487740">
    <property type="component" value="Unassembled WGS sequence"/>
</dbReference>
<feature type="compositionally biased region" description="Polar residues" evidence="1">
    <location>
        <begin position="200"/>
        <end position="209"/>
    </location>
</feature>
<feature type="compositionally biased region" description="Pro residues" evidence="1">
    <location>
        <begin position="309"/>
        <end position="323"/>
    </location>
</feature>
<dbReference type="EMBL" id="JARAKH010000008">
    <property type="protein sequence ID" value="KAK8402212.1"/>
    <property type="molecule type" value="Genomic_DNA"/>
</dbReference>
<feature type="compositionally biased region" description="Polar residues" evidence="1">
    <location>
        <begin position="216"/>
        <end position="228"/>
    </location>
</feature>
<organism evidence="2 3">
    <name type="scientific">Scylla paramamosain</name>
    <name type="common">Mud crab</name>
    <dbReference type="NCBI Taxonomy" id="85552"/>
    <lineage>
        <taxon>Eukaryota</taxon>
        <taxon>Metazoa</taxon>
        <taxon>Ecdysozoa</taxon>
        <taxon>Arthropoda</taxon>
        <taxon>Crustacea</taxon>
        <taxon>Multicrustacea</taxon>
        <taxon>Malacostraca</taxon>
        <taxon>Eumalacostraca</taxon>
        <taxon>Eucarida</taxon>
        <taxon>Decapoda</taxon>
        <taxon>Pleocyemata</taxon>
        <taxon>Brachyura</taxon>
        <taxon>Eubrachyura</taxon>
        <taxon>Portunoidea</taxon>
        <taxon>Portunidae</taxon>
        <taxon>Portuninae</taxon>
        <taxon>Scylla</taxon>
    </lineage>
</organism>
<comment type="caution">
    <text evidence="2">The sequence shown here is derived from an EMBL/GenBank/DDBJ whole genome shotgun (WGS) entry which is preliminary data.</text>
</comment>
<feature type="compositionally biased region" description="Low complexity" evidence="1">
    <location>
        <begin position="534"/>
        <end position="561"/>
    </location>
</feature>